<dbReference type="RefSeq" id="WP_207605002.1">
    <property type="nucleotide sequence ID" value="NZ_CP014574.1"/>
</dbReference>
<dbReference type="GO" id="GO:0004180">
    <property type="term" value="F:carboxypeptidase activity"/>
    <property type="evidence" value="ECO:0007669"/>
    <property type="project" value="UniProtKB-KW"/>
</dbReference>
<protein>
    <submittedName>
        <fullName evidence="3">D-Ala-D-Ala carboxypeptidase family metallohydrolase</fullName>
    </submittedName>
</protein>
<dbReference type="GeneID" id="79885980"/>
<reference evidence="3" key="1">
    <citation type="submission" date="2022-07" db="EMBL/GenBank/DDBJ databases">
        <authorList>
            <person name="Wu T."/>
        </authorList>
    </citation>
    <scope>NUCLEOTIDE SEQUENCE</scope>
    <source>
        <strain evidence="3">SD-1</strain>
    </source>
</reference>
<organism evidence="3 4">
    <name type="scientific">Paenarthrobacter ureafaciens</name>
    <dbReference type="NCBI Taxonomy" id="37931"/>
    <lineage>
        <taxon>Bacteria</taxon>
        <taxon>Bacillati</taxon>
        <taxon>Actinomycetota</taxon>
        <taxon>Actinomycetes</taxon>
        <taxon>Micrococcales</taxon>
        <taxon>Micrococcaceae</taxon>
        <taxon>Paenarthrobacter</taxon>
    </lineage>
</organism>
<dbReference type="InterPro" id="IPR013230">
    <property type="entry name" value="Peptidase_M15A_C"/>
</dbReference>
<feature type="region of interest" description="Disordered" evidence="1">
    <location>
        <begin position="1"/>
        <end position="20"/>
    </location>
</feature>
<dbReference type="Proteomes" id="UP001163293">
    <property type="component" value="Chromosome"/>
</dbReference>
<keyword evidence="3" id="KW-0645">Protease</keyword>
<keyword evidence="3" id="KW-0378">Hydrolase</keyword>
<dbReference type="EMBL" id="CP101185">
    <property type="protein sequence ID" value="UYV98744.1"/>
    <property type="molecule type" value="Genomic_DNA"/>
</dbReference>
<evidence type="ECO:0000313" key="4">
    <source>
        <dbReference type="Proteomes" id="UP001163293"/>
    </source>
</evidence>
<evidence type="ECO:0000256" key="1">
    <source>
        <dbReference type="SAM" id="MobiDB-lite"/>
    </source>
</evidence>
<name>A0AAX3ELN6_PAEUR</name>
<dbReference type="AlphaFoldDB" id="A0AAX3ELN6"/>
<evidence type="ECO:0000259" key="2">
    <source>
        <dbReference type="Pfam" id="PF08291"/>
    </source>
</evidence>
<keyword evidence="4" id="KW-1185">Reference proteome</keyword>
<evidence type="ECO:0000313" key="3">
    <source>
        <dbReference type="EMBL" id="UYV98744.1"/>
    </source>
</evidence>
<sequence length="206" mass="22177">MENQRGSAMQGDENVNGKSLSASPVVYPSGASFAAVAEEEAGITYSDPVDDGRVPLIRLEDNLRTHLSPNFTVGSFVGKVGRDYQYARISVDLVRTIQAIQERAQAPLLIVSGYRPPAVNELIKGADQSPHIAGRAADFKISGIEPLEVAALALDEMGPHVGIGLGAGTIHIELRDDLKSWVYTGAKLSHEEFSAWVHERTEKASL</sequence>
<dbReference type="InterPro" id="IPR009045">
    <property type="entry name" value="Zn_M74/Hedgehog-like"/>
</dbReference>
<dbReference type="Pfam" id="PF08291">
    <property type="entry name" value="Peptidase_M15_3"/>
    <property type="match status" value="1"/>
</dbReference>
<feature type="domain" description="Peptidase M15A C-terminal" evidence="2">
    <location>
        <begin position="87"/>
        <end position="172"/>
    </location>
</feature>
<keyword evidence="3" id="KW-0121">Carboxypeptidase</keyword>
<dbReference type="Gene3D" id="3.30.1380.10">
    <property type="match status" value="1"/>
</dbReference>
<dbReference type="SUPFAM" id="SSF55166">
    <property type="entry name" value="Hedgehog/DD-peptidase"/>
    <property type="match status" value="1"/>
</dbReference>
<gene>
    <name evidence="3" type="ORF">NL394_05875</name>
</gene>
<accession>A0AAX3ELN6</accession>
<proteinExistence type="predicted"/>